<keyword evidence="9" id="KW-1185">Reference proteome</keyword>
<evidence type="ECO:0000256" key="3">
    <source>
        <dbReference type="ARBA" id="ARBA00022690"/>
    </source>
</evidence>
<protein>
    <recommendedName>
        <fullName evidence="7">Pacifastin domain-containing protein</fullName>
    </recommendedName>
</protein>
<gene>
    <name evidence="8" type="ORF">DIATSA_LOCUS10426</name>
</gene>
<dbReference type="InterPro" id="IPR008037">
    <property type="entry name" value="Pacifastin_dom"/>
</dbReference>
<dbReference type="EMBL" id="OU893336">
    <property type="protein sequence ID" value="CAG9792941.1"/>
    <property type="molecule type" value="Genomic_DNA"/>
</dbReference>
<accession>A0A9N9RAR4</accession>
<sequence>MGCNTCKCGLNNALICSKIACVSKKSMTQYMAYRKAKQIVSKKKSIESQNLPTLPKNGVCTPGKIYQNGCNRCFCDTNQLAMCTTKACHKKLSNKLKTSSILTLSDVRPEITEQEAKRLKELPDIASRCDPGQTVKVDCNYCACLFNRILVCDEKLCLSYDDMNRIAAKKKEGDSC</sequence>
<proteinExistence type="inferred from homology"/>
<dbReference type="AlphaFoldDB" id="A0A9N9RAR4"/>
<evidence type="ECO:0000256" key="2">
    <source>
        <dbReference type="ARBA" id="ARBA00022525"/>
    </source>
</evidence>
<comment type="similarity">
    <text evidence="6">Belongs to the protease inhibitor I19 family.</text>
</comment>
<evidence type="ECO:0000313" key="9">
    <source>
        <dbReference type="Proteomes" id="UP001153714"/>
    </source>
</evidence>
<organism evidence="8 9">
    <name type="scientific">Diatraea saccharalis</name>
    <name type="common">sugarcane borer</name>
    <dbReference type="NCBI Taxonomy" id="40085"/>
    <lineage>
        <taxon>Eukaryota</taxon>
        <taxon>Metazoa</taxon>
        <taxon>Ecdysozoa</taxon>
        <taxon>Arthropoda</taxon>
        <taxon>Hexapoda</taxon>
        <taxon>Insecta</taxon>
        <taxon>Pterygota</taxon>
        <taxon>Neoptera</taxon>
        <taxon>Endopterygota</taxon>
        <taxon>Lepidoptera</taxon>
        <taxon>Glossata</taxon>
        <taxon>Ditrysia</taxon>
        <taxon>Pyraloidea</taxon>
        <taxon>Crambidae</taxon>
        <taxon>Crambinae</taxon>
        <taxon>Diatraea</taxon>
    </lineage>
</organism>
<evidence type="ECO:0000256" key="4">
    <source>
        <dbReference type="ARBA" id="ARBA00022900"/>
    </source>
</evidence>
<reference evidence="8" key="1">
    <citation type="submission" date="2021-12" db="EMBL/GenBank/DDBJ databases">
        <authorList>
            <person name="King R."/>
        </authorList>
    </citation>
    <scope>NUCLEOTIDE SEQUENCE</scope>
</reference>
<dbReference type="GO" id="GO:0004867">
    <property type="term" value="F:serine-type endopeptidase inhibitor activity"/>
    <property type="evidence" value="ECO:0007669"/>
    <property type="project" value="UniProtKB-KW"/>
</dbReference>
<evidence type="ECO:0000256" key="6">
    <source>
        <dbReference type="ARBA" id="ARBA00029459"/>
    </source>
</evidence>
<keyword evidence="4" id="KW-0722">Serine protease inhibitor</keyword>
<dbReference type="OrthoDB" id="7168090at2759"/>
<name>A0A9N9RAR4_9NEOP</name>
<dbReference type="SUPFAM" id="SSF57283">
    <property type="entry name" value="PMP inhibitors"/>
    <property type="match status" value="2"/>
</dbReference>
<evidence type="ECO:0000259" key="7">
    <source>
        <dbReference type="Pfam" id="PF05375"/>
    </source>
</evidence>
<reference evidence="8" key="2">
    <citation type="submission" date="2022-10" db="EMBL/GenBank/DDBJ databases">
        <authorList>
            <consortium name="ENA_rothamsted_submissions"/>
            <consortium name="culmorum"/>
            <person name="King R."/>
        </authorList>
    </citation>
    <scope>NUCLEOTIDE SEQUENCE</scope>
</reference>
<dbReference type="Proteomes" id="UP001153714">
    <property type="component" value="Chromosome 5"/>
</dbReference>
<evidence type="ECO:0000256" key="5">
    <source>
        <dbReference type="ARBA" id="ARBA00023157"/>
    </source>
</evidence>
<feature type="domain" description="Pacifastin" evidence="7">
    <location>
        <begin position="59"/>
        <end position="93"/>
    </location>
</feature>
<evidence type="ECO:0000313" key="8">
    <source>
        <dbReference type="EMBL" id="CAG9792941.1"/>
    </source>
</evidence>
<keyword evidence="3" id="KW-0646">Protease inhibitor</keyword>
<comment type="subcellular location">
    <subcellularLocation>
        <location evidence="1">Secreted</location>
    </subcellularLocation>
</comment>
<keyword evidence="5" id="KW-1015">Disulfide bond</keyword>
<dbReference type="Pfam" id="PF05375">
    <property type="entry name" value="Pacifastin_I"/>
    <property type="match status" value="1"/>
</dbReference>
<keyword evidence="2" id="KW-0964">Secreted</keyword>
<dbReference type="InterPro" id="IPR036201">
    <property type="entry name" value="Pacifastin_dom_sf"/>
</dbReference>
<dbReference type="GO" id="GO:0005576">
    <property type="term" value="C:extracellular region"/>
    <property type="evidence" value="ECO:0007669"/>
    <property type="project" value="UniProtKB-SubCell"/>
</dbReference>
<evidence type="ECO:0000256" key="1">
    <source>
        <dbReference type="ARBA" id="ARBA00004613"/>
    </source>
</evidence>